<name>A0A137SZG9_9BACT</name>
<evidence type="ECO:0000313" key="2">
    <source>
        <dbReference type="Proteomes" id="UP000070093"/>
    </source>
</evidence>
<dbReference type="SUPFAM" id="SSF55729">
    <property type="entry name" value="Acyl-CoA N-acyltransferases (Nat)"/>
    <property type="match status" value="1"/>
</dbReference>
<dbReference type="InterPro" id="IPR016181">
    <property type="entry name" value="Acyl_CoA_acyltransferase"/>
</dbReference>
<dbReference type="GO" id="GO:0016740">
    <property type="term" value="F:transferase activity"/>
    <property type="evidence" value="ECO:0007669"/>
    <property type="project" value="UniProtKB-KW"/>
</dbReference>
<dbReference type="PATRIC" id="fig|28125.4.peg.609"/>
<reference evidence="1 2" key="1">
    <citation type="submission" date="2016-02" db="EMBL/GenBank/DDBJ databases">
        <authorList>
            <person name="Wen L."/>
            <person name="He K."/>
            <person name="Yang H."/>
        </authorList>
    </citation>
    <scope>NUCLEOTIDE SEQUENCE [LARGE SCALE GENOMIC DNA]</scope>
    <source>
        <strain evidence="1 2">GED7880</strain>
    </source>
</reference>
<organism evidence="1 2">
    <name type="scientific">Prevotella bivia</name>
    <dbReference type="NCBI Taxonomy" id="28125"/>
    <lineage>
        <taxon>Bacteria</taxon>
        <taxon>Pseudomonadati</taxon>
        <taxon>Bacteroidota</taxon>
        <taxon>Bacteroidia</taxon>
        <taxon>Bacteroidales</taxon>
        <taxon>Prevotellaceae</taxon>
        <taxon>Prevotella</taxon>
    </lineage>
</organism>
<dbReference type="Gene3D" id="3.40.630.30">
    <property type="match status" value="1"/>
</dbReference>
<gene>
    <name evidence="1" type="ORF">HMPREF3202_00618</name>
</gene>
<accession>A0A137SZG9</accession>
<comment type="caution">
    <text evidence="1">The sequence shown here is derived from an EMBL/GenBank/DDBJ whole genome shotgun (WGS) entry which is preliminary data.</text>
</comment>
<dbReference type="EMBL" id="LTAG01000025">
    <property type="protein sequence ID" value="KXO17863.1"/>
    <property type="molecule type" value="Genomic_DNA"/>
</dbReference>
<sequence length="180" mass="20197">MLEINDNDMIKDNSKIIIRVATETDIGHIKTLIEEGKRKMIASGNLHQWSASHPSIEQLHQDILNGNSYLVIDVANPSSPLATFAAIASPEPTYTVIEEGQWLNDASYYVIHRVASAPNTHGIMRAIINFVFTLTNNIRIDTHADNILMRSALERLGFTYCGIIYLENGDTRVAYQKIKE</sequence>
<dbReference type="AlphaFoldDB" id="A0A137SZG9"/>
<dbReference type="Proteomes" id="UP000070093">
    <property type="component" value="Unassembled WGS sequence"/>
</dbReference>
<dbReference type="STRING" id="28125.HMPREF3202_00618"/>
<evidence type="ECO:0000313" key="1">
    <source>
        <dbReference type="EMBL" id="KXO17863.1"/>
    </source>
</evidence>
<proteinExistence type="predicted"/>
<keyword evidence="1" id="KW-0808">Transferase</keyword>
<protein>
    <submittedName>
        <fullName evidence="1">Acetyltransferase, GNAT family</fullName>
    </submittedName>
</protein>
<dbReference type="eggNOG" id="COG1670">
    <property type="taxonomic scope" value="Bacteria"/>
</dbReference>